<dbReference type="OrthoDB" id="416129at2759"/>
<accession>A0A1Q9CYS3</accession>
<sequence>MATMRDLEIALPPRTRGSYHSVHEDPEWQKSSGLTKECHDVPELQGIPIPKQPLVRCDRLLQTLIAALLVVSPVLLHSCLKQKSFISASKVSIDVSNCHVLVEDGEAPGVATQHWPFMGSLQERWSGDTLRLAATMRPRLSSWFRCGITVVAPFPSQTTHSLTELNVTVSDGELPVAVLLTGGKVWGPIQITAKSKAVINATAIQSQNSISIRSREPGLVNLQIGRKSATSWKIQGASPVFVKSNVPVEIKSAALGVLRAPEVQDSSGHVKLCSEKSSYALVGTSKANKIKSLKDRRLLSNSSKDCSPVGSIEFLAAGDAEIYAEIPCRVHPCQVQSASEELRLTPTAEGDLQEMRDFMASQNKNRQPWLISIGLNGLDGRWVVASTQALNHFDTAWFGALSFGVLSPTIRHPFLQLQGDINGKGASLQADNAYEAKSLIPEDELEEECPAWRRRFDIAHLLLDGLDLQPGLPLHLTNSHCKSGLAFQRTRRGIEVDWIADGLPIHIKAAMFMNFCCAGMLAVVVLAAARTIMLPFLHKRLSEKRAALRASQRLQVGVVEEMDISAYFEHYPVRGIQLTWSKRQAAQGASTYIIRLTSLSGTSPPPLQVSAGETEVRGKTCSFFLSLDRAHITYSRDDFSCRVVAMSRATQELDATGWSTPVRIEPIDAAASLPFKILAALAPRIEASTLSFPAFVHQACCKYTPPALTLVLEKMHVICDREDVVEDFHVELFFGKAREASERATLSQEEESFASTRTLGTEEMSSIPRARGWTKEDAKDFFGIDICPDSPIRLTPPFRDGMRSGSLLHIHLVASAARRLLATGQAEWSDLQDAYERTRPGLDFTTEVDLVDVDGDSIGVLCLKPDFSSRMLDEFRKTAKPTQKRVWFKDDVPGDVYPQGMDRFIVWETDDEEDEICGSGSCDLYLEQVGIEEPKLIVEDVRFSSETFPWVVDAEFSNEPHTCCRILMVDHTQAKSTESIGEGGVLCTSNWFFVIQTLTLTHLERAYGAFCRMNNMEMGGINSQSLLAVGIQSRQVSVRGCLGLRRTFAFESAKEDLIQCSGGLLLTGISHTAEDNRYRLRSHKAVIVEGLRLLDSRSCWYEDQMLSEGLDACLHMRQALERSGSLHSLSALGFAFAIVMMSYQLVCFFAFPAMAVVFLQVLEGSRVETAASDLLQASQLAMHPEDIGAIPAFAKVVCVSYVVISLACATTANVCPHAPGVITHWADKVLTILSLCASAVMLLMLFVMLLFFLIGALLSPSTALKPLIVLGASATVVVNMWMQFSSLTRGLVHVVEEQVNSVFTDVLENMLGRLEDDPEATSYDQSDLDFAFRKADYRFRGLDAEGEPMNPPSTGLFKCIKEDHDIIIDVRDKVAATKTGRSEDEEEHEVEMVSSERAEQLKKLYQHYLAKTSLDDVLEWRIFEETDALTDIMLREHNMRLQLLDFSGIVSAEKETRKGAKDDSKKQLPKAYLIHKSIFRDGFDQMAQMIVQWADPMFQWDGIVEKVTNFFDDAVPKFICSCAVSSFDANRMGSVAQKVLAKVAHYVETSIKEEPAKTMKLTDLMTALKEESGWASGLLFSKGNFAFVEKQAWSFLRDQVKRVMPNSKSSNTIPVYKLVAVFEKLIEGRVWWSALSPFLKEECGFMDAEIDEGDLAKAFMNTSKGCGFMDFQDIPDVLMWMTDGGLWKAAAVALLREIGVAGELGNESLGTAQDEKSRVDDEWNPPKWPPWILGRWQDATDEKPNPAAGQAGFLQKSDVPGLIEDLLLDIAKDRIKKDDDLQHLEDLRGYPDWKYKPMDEVQGCPAEMWKYIDDTHLAKLRGIPWEAFDFILSKFDMDMPEPASRKIFSSANEIAKAALREGFIQPPQVLSIIMHIQTKHRPISLAGFGKLLSKAGITLPKQVIQSIFGQLADITLKTGEESFVCEDLVDLEELGPLVERYLSGGMWLEALYGVLQNEEIEASFMEVSRHFAAIDKQGIGILKPSEVIKLMMSLQRTGISYQTFADMILKDMKFSVSDSNVRILFNMVDRSGNGSISKLEFMEGFKELVRGILPNLILSSLSLLPEQIANHILSTLVFLLLLFTFLFTSMEALAPSSEDLDYMGAIQAAVAGMAALGVRAQSTSGMDAQSIKEAIAARLSQLLPGQKRR</sequence>
<dbReference type="InterPro" id="IPR002048">
    <property type="entry name" value="EF_hand_dom"/>
</dbReference>
<evidence type="ECO:0000256" key="3">
    <source>
        <dbReference type="SAM" id="Phobius"/>
    </source>
</evidence>
<dbReference type="SUPFAM" id="SSF47473">
    <property type="entry name" value="EF-hand"/>
    <property type="match status" value="1"/>
</dbReference>
<keyword evidence="6" id="KW-1185">Reference proteome</keyword>
<dbReference type="Proteomes" id="UP000186817">
    <property type="component" value="Unassembled WGS sequence"/>
</dbReference>
<dbReference type="EMBL" id="LSRX01000830">
    <property type="protein sequence ID" value="OLP88050.1"/>
    <property type="molecule type" value="Genomic_DNA"/>
</dbReference>
<organism evidence="5 6">
    <name type="scientific">Symbiodinium microadriaticum</name>
    <name type="common">Dinoflagellate</name>
    <name type="synonym">Zooxanthella microadriatica</name>
    <dbReference type="NCBI Taxonomy" id="2951"/>
    <lineage>
        <taxon>Eukaryota</taxon>
        <taxon>Sar</taxon>
        <taxon>Alveolata</taxon>
        <taxon>Dinophyceae</taxon>
        <taxon>Suessiales</taxon>
        <taxon>Symbiodiniaceae</taxon>
        <taxon>Symbiodinium</taxon>
    </lineage>
</organism>
<dbReference type="Gene3D" id="1.10.238.10">
    <property type="entry name" value="EF-hand"/>
    <property type="match status" value="1"/>
</dbReference>
<feature type="domain" description="EF-hand" evidence="4">
    <location>
        <begin position="2016"/>
        <end position="2051"/>
    </location>
</feature>
<dbReference type="InterPro" id="IPR018247">
    <property type="entry name" value="EF_Hand_1_Ca_BS"/>
</dbReference>
<evidence type="ECO:0000313" key="6">
    <source>
        <dbReference type="Proteomes" id="UP000186817"/>
    </source>
</evidence>
<evidence type="ECO:0000313" key="5">
    <source>
        <dbReference type="EMBL" id="OLP88050.1"/>
    </source>
</evidence>
<proteinExistence type="predicted"/>
<dbReference type="InterPro" id="IPR011992">
    <property type="entry name" value="EF-hand-dom_pair"/>
</dbReference>
<keyword evidence="1" id="KW-0106">Calcium</keyword>
<evidence type="ECO:0000256" key="1">
    <source>
        <dbReference type="ARBA" id="ARBA00022837"/>
    </source>
</evidence>
<keyword evidence="3" id="KW-0812">Transmembrane</keyword>
<dbReference type="OMA" id="NWEREDE"/>
<keyword evidence="3" id="KW-1133">Transmembrane helix</keyword>
<gene>
    <name evidence="5" type="ORF">AK812_SmicGene30649</name>
</gene>
<dbReference type="PROSITE" id="PS50222">
    <property type="entry name" value="EF_HAND_2"/>
    <property type="match status" value="1"/>
</dbReference>
<feature type="transmembrane region" description="Helical" evidence="3">
    <location>
        <begin position="1132"/>
        <end position="1159"/>
    </location>
</feature>
<protein>
    <recommendedName>
        <fullName evidence="4">EF-hand domain-containing protein</fullName>
    </recommendedName>
</protein>
<name>A0A1Q9CYS3_SYMMI</name>
<keyword evidence="3" id="KW-0472">Membrane</keyword>
<evidence type="ECO:0000256" key="2">
    <source>
        <dbReference type="SAM" id="MobiDB-lite"/>
    </source>
</evidence>
<reference evidence="5 6" key="1">
    <citation type="submission" date="2016-02" db="EMBL/GenBank/DDBJ databases">
        <title>Genome analysis of coral dinoflagellate symbionts highlights evolutionary adaptations to a symbiotic lifestyle.</title>
        <authorList>
            <person name="Aranda M."/>
            <person name="Li Y."/>
            <person name="Liew Y.J."/>
            <person name="Baumgarten S."/>
            <person name="Simakov O."/>
            <person name="Wilson M."/>
            <person name="Piel J."/>
            <person name="Ashoor H."/>
            <person name="Bougouffa S."/>
            <person name="Bajic V.B."/>
            <person name="Ryu T."/>
            <person name="Ravasi T."/>
            <person name="Bayer T."/>
            <person name="Micklem G."/>
            <person name="Kim H."/>
            <person name="Bhak J."/>
            <person name="Lajeunesse T.C."/>
            <person name="Voolstra C.R."/>
        </authorList>
    </citation>
    <scope>NUCLEOTIDE SEQUENCE [LARGE SCALE GENOMIC DNA]</scope>
    <source>
        <strain evidence="5 6">CCMP2467</strain>
    </source>
</reference>
<dbReference type="PROSITE" id="PS00018">
    <property type="entry name" value="EF_HAND_1"/>
    <property type="match status" value="1"/>
</dbReference>
<feature type="transmembrane region" description="Helical" evidence="3">
    <location>
        <begin position="1232"/>
        <end position="1255"/>
    </location>
</feature>
<feature type="region of interest" description="Disordered" evidence="2">
    <location>
        <begin position="745"/>
        <end position="769"/>
    </location>
</feature>
<comment type="caution">
    <text evidence="5">The sequence shown here is derived from an EMBL/GenBank/DDBJ whole genome shotgun (WGS) entry which is preliminary data.</text>
</comment>
<feature type="transmembrane region" description="Helical" evidence="3">
    <location>
        <begin position="2068"/>
        <end position="2087"/>
    </location>
</feature>
<evidence type="ECO:0000259" key="4">
    <source>
        <dbReference type="PROSITE" id="PS50222"/>
    </source>
</evidence>
<dbReference type="GO" id="GO:0005509">
    <property type="term" value="F:calcium ion binding"/>
    <property type="evidence" value="ECO:0007669"/>
    <property type="project" value="InterPro"/>
</dbReference>